<dbReference type="GO" id="GO:0016651">
    <property type="term" value="F:oxidoreductase activity, acting on NAD(P)H"/>
    <property type="evidence" value="ECO:0007669"/>
    <property type="project" value="TreeGrafter"/>
</dbReference>
<dbReference type="InterPro" id="IPR016156">
    <property type="entry name" value="FAD/NAD-linked_Rdtase_dimer_sf"/>
</dbReference>
<dbReference type="Gene3D" id="3.30.390.30">
    <property type="match status" value="1"/>
</dbReference>
<evidence type="ECO:0000259" key="5">
    <source>
        <dbReference type="Pfam" id="PF07992"/>
    </source>
</evidence>
<proteinExistence type="predicted"/>
<feature type="domain" description="Reductase C-terminal" evidence="6">
    <location>
        <begin position="319"/>
        <end position="403"/>
    </location>
</feature>
<name>A0A1X7NKC9_9HYPH</name>
<keyword evidence="2" id="KW-0285">Flavoprotein</keyword>
<dbReference type="RefSeq" id="WP_085464050.1">
    <property type="nucleotide sequence ID" value="NZ_FXBL01000004.1"/>
</dbReference>
<evidence type="ECO:0000313" key="7">
    <source>
        <dbReference type="EMBL" id="SMH38288.1"/>
    </source>
</evidence>
<gene>
    <name evidence="7" type="ORF">SAMN02982922_2025</name>
</gene>
<comment type="cofactor">
    <cofactor evidence="1">
        <name>FAD</name>
        <dbReference type="ChEBI" id="CHEBI:57692"/>
    </cofactor>
</comment>
<protein>
    <submittedName>
        <fullName evidence="7">3-phenylpropionate/trans-cinnamate dioxygenase ferredoxin reductase subunit</fullName>
    </submittedName>
</protein>
<dbReference type="Pfam" id="PF14759">
    <property type="entry name" value="Reductase_C"/>
    <property type="match status" value="1"/>
</dbReference>
<keyword evidence="4" id="KW-0560">Oxidoreductase</keyword>
<evidence type="ECO:0000313" key="8">
    <source>
        <dbReference type="Proteomes" id="UP000193083"/>
    </source>
</evidence>
<evidence type="ECO:0000256" key="4">
    <source>
        <dbReference type="ARBA" id="ARBA00023002"/>
    </source>
</evidence>
<keyword evidence="8" id="KW-1185">Reference proteome</keyword>
<sequence length="412" mass="44111">MGRKVVIIGAGQVSATLVAKLRADGHEGTITVLGDENTLPYQRPPLSKAYLLGKQTMAQLHLRPSAFYSQAQIDLRLGCRAIAIEPGARLVQLQGDELVPYDHLVLATGAAARRWPAALGGTLEGVRTLRTFSDADSLSLALQSARSILVIGGGYLGLELASAARSLGLAVTVVEAQKRLLNRVAGEDTARYFRTLHVAHGTRIIEGMGIRRLLGKGIVEGAELENGEVITCDLVIVGIGAIPETALAVAAGLEVDDGVVTDEFCRTSDPFIWAAGDCARVRTSAGSIRLESVGNAIDQAETVAANILGGERAYRPRPWFWTEQHGVRMQIAGLSTGHDETVLRRTSDGSRSSCWYFRKDNLIAVDAINDAQAFLAGRRLIDSDMHVDRAAIGDPAFDLRNLAKTTSPEILS</sequence>
<accession>A0A1X7NKC9</accession>
<reference evidence="8" key="1">
    <citation type="submission" date="2017-04" db="EMBL/GenBank/DDBJ databases">
        <authorList>
            <person name="Varghese N."/>
            <person name="Submissions S."/>
        </authorList>
    </citation>
    <scope>NUCLEOTIDE SEQUENCE [LARGE SCALE GENOMIC DNA]</scope>
    <source>
        <strain evidence="8">B5P</strain>
    </source>
</reference>
<evidence type="ECO:0000259" key="6">
    <source>
        <dbReference type="Pfam" id="PF14759"/>
    </source>
</evidence>
<dbReference type="InterPro" id="IPR036188">
    <property type="entry name" value="FAD/NAD-bd_sf"/>
</dbReference>
<dbReference type="PRINTS" id="PR00368">
    <property type="entry name" value="FADPNR"/>
</dbReference>
<keyword evidence="3" id="KW-0274">FAD</keyword>
<dbReference type="PRINTS" id="PR00411">
    <property type="entry name" value="PNDRDTASEI"/>
</dbReference>
<evidence type="ECO:0000256" key="1">
    <source>
        <dbReference type="ARBA" id="ARBA00001974"/>
    </source>
</evidence>
<feature type="domain" description="FAD/NAD(P)-binding" evidence="5">
    <location>
        <begin position="4"/>
        <end position="300"/>
    </location>
</feature>
<dbReference type="InterPro" id="IPR023753">
    <property type="entry name" value="FAD/NAD-binding_dom"/>
</dbReference>
<dbReference type="InterPro" id="IPR050446">
    <property type="entry name" value="FAD-oxidoreductase/Apoptosis"/>
</dbReference>
<dbReference type="InterPro" id="IPR028202">
    <property type="entry name" value="Reductase_C"/>
</dbReference>
<dbReference type="OrthoDB" id="7809559at2"/>
<dbReference type="SUPFAM" id="SSF55424">
    <property type="entry name" value="FAD/NAD-linked reductases, dimerisation (C-terminal) domain"/>
    <property type="match status" value="1"/>
</dbReference>
<dbReference type="Pfam" id="PF07992">
    <property type="entry name" value="Pyr_redox_2"/>
    <property type="match status" value="1"/>
</dbReference>
<dbReference type="PANTHER" id="PTHR43557">
    <property type="entry name" value="APOPTOSIS-INDUCING FACTOR 1"/>
    <property type="match status" value="1"/>
</dbReference>
<keyword evidence="7" id="KW-0223">Dioxygenase</keyword>
<dbReference type="GO" id="GO:0005737">
    <property type="term" value="C:cytoplasm"/>
    <property type="evidence" value="ECO:0007669"/>
    <property type="project" value="TreeGrafter"/>
</dbReference>
<dbReference type="AlphaFoldDB" id="A0A1X7NKC9"/>
<dbReference type="SUPFAM" id="SSF51905">
    <property type="entry name" value="FAD/NAD(P)-binding domain"/>
    <property type="match status" value="2"/>
</dbReference>
<evidence type="ECO:0000256" key="3">
    <source>
        <dbReference type="ARBA" id="ARBA00022827"/>
    </source>
</evidence>
<dbReference type="GO" id="GO:0051213">
    <property type="term" value="F:dioxygenase activity"/>
    <property type="evidence" value="ECO:0007669"/>
    <property type="project" value="UniProtKB-KW"/>
</dbReference>
<dbReference type="Gene3D" id="3.50.50.60">
    <property type="entry name" value="FAD/NAD(P)-binding domain"/>
    <property type="match status" value="2"/>
</dbReference>
<dbReference type="Proteomes" id="UP000193083">
    <property type="component" value="Unassembled WGS sequence"/>
</dbReference>
<dbReference type="PANTHER" id="PTHR43557:SF2">
    <property type="entry name" value="RIESKE DOMAIN-CONTAINING PROTEIN-RELATED"/>
    <property type="match status" value="1"/>
</dbReference>
<organism evidence="7 8">
    <name type="scientific">Mesorhizobium australicum</name>
    <dbReference type="NCBI Taxonomy" id="536018"/>
    <lineage>
        <taxon>Bacteria</taxon>
        <taxon>Pseudomonadati</taxon>
        <taxon>Pseudomonadota</taxon>
        <taxon>Alphaproteobacteria</taxon>
        <taxon>Hyphomicrobiales</taxon>
        <taxon>Phyllobacteriaceae</taxon>
        <taxon>Mesorhizobium</taxon>
    </lineage>
</organism>
<evidence type="ECO:0000256" key="2">
    <source>
        <dbReference type="ARBA" id="ARBA00022630"/>
    </source>
</evidence>
<dbReference type="EMBL" id="FXBL01000004">
    <property type="protein sequence ID" value="SMH38288.1"/>
    <property type="molecule type" value="Genomic_DNA"/>
</dbReference>